<dbReference type="PANTHER" id="PTHR24413">
    <property type="entry name" value="SPECKLE-TYPE POZ PROTEIN"/>
    <property type="match status" value="1"/>
</dbReference>
<dbReference type="OMA" id="YCHVSRT"/>
<dbReference type="InterPro" id="IPR011333">
    <property type="entry name" value="SKP1/BTB/POZ_sf"/>
</dbReference>
<name>A0A0K2U706_LEPSM</name>
<dbReference type="SMART" id="SM00225">
    <property type="entry name" value="BTB"/>
    <property type="match status" value="1"/>
</dbReference>
<feature type="compositionally biased region" description="Polar residues" evidence="1">
    <location>
        <begin position="1"/>
        <end position="15"/>
    </location>
</feature>
<organism evidence="3">
    <name type="scientific">Lepeophtheirus salmonis</name>
    <name type="common">Salmon louse</name>
    <name type="synonym">Caligus salmonis</name>
    <dbReference type="NCBI Taxonomy" id="72036"/>
    <lineage>
        <taxon>Eukaryota</taxon>
        <taxon>Metazoa</taxon>
        <taxon>Ecdysozoa</taxon>
        <taxon>Arthropoda</taxon>
        <taxon>Crustacea</taxon>
        <taxon>Multicrustacea</taxon>
        <taxon>Hexanauplia</taxon>
        <taxon>Copepoda</taxon>
        <taxon>Siphonostomatoida</taxon>
        <taxon>Caligidae</taxon>
        <taxon>Lepeophtheirus</taxon>
    </lineage>
</organism>
<evidence type="ECO:0000256" key="1">
    <source>
        <dbReference type="SAM" id="MobiDB-lite"/>
    </source>
</evidence>
<dbReference type="Gene3D" id="1.25.40.420">
    <property type="match status" value="1"/>
</dbReference>
<dbReference type="OrthoDB" id="6336259at2759"/>
<feature type="domain" description="BTB" evidence="2">
    <location>
        <begin position="261"/>
        <end position="320"/>
    </location>
</feature>
<reference evidence="3" key="1">
    <citation type="submission" date="2014-05" db="EMBL/GenBank/DDBJ databases">
        <authorList>
            <person name="Chronopoulou M."/>
        </authorList>
    </citation>
    <scope>NUCLEOTIDE SEQUENCE</scope>
    <source>
        <tissue evidence="3">Whole organism</tissue>
    </source>
</reference>
<feature type="region of interest" description="Disordered" evidence="1">
    <location>
        <begin position="1"/>
        <end position="65"/>
    </location>
</feature>
<feature type="region of interest" description="Disordered" evidence="1">
    <location>
        <begin position="96"/>
        <end position="121"/>
    </location>
</feature>
<dbReference type="SUPFAM" id="SSF54695">
    <property type="entry name" value="POZ domain"/>
    <property type="match status" value="1"/>
</dbReference>
<dbReference type="AlphaFoldDB" id="A0A0K2U706"/>
<dbReference type="EMBL" id="HACA01016140">
    <property type="protein sequence ID" value="CDW33501.1"/>
    <property type="molecule type" value="Transcribed_RNA"/>
</dbReference>
<evidence type="ECO:0000259" key="2">
    <source>
        <dbReference type="PROSITE" id="PS50097"/>
    </source>
</evidence>
<dbReference type="InterPro" id="IPR000210">
    <property type="entry name" value="BTB/POZ_dom"/>
</dbReference>
<accession>A0A0K2U706</accession>
<evidence type="ECO:0000313" key="3">
    <source>
        <dbReference type="EMBL" id="CDW33501.1"/>
    </source>
</evidence>
<proteinExistence type="predicted"/>
<dbReference type="PROSITE" id="PS50097">
    <property type="entry name" value="BTB"/>
    <property type="match status" value="1"/>
</dbReference>
<sequence>MTSGSVNIKNFSWNLKSKKRHRSGSGGSKDNEAAKKKSFLARKNVSSRRLGSGGGSSTSSSTSNLEMISPSTADIEFKYTWSIDGFLKSVKIGGKTSSSIGDSDRHDTRSPTSGDSSLDKGLDSKPFEINVNGVQSTWNLGIRFWVGENGERLANPFLLCLNMLSCKVRNSMDVGIKYKFGVLNRTNNEFEMDSPTKTDINIDNSESLKSVGYKNMLITEKHMNANGDIQLVCKMNIIKEDNSLHSLSSDLKNLINDEKSSDIVIETAEGKKFKVHRNILSARSPVFADMLKDCDKSDKLELKDFPSETFEELLRYIYTDSSANVDLFANTLLAASDKYQLPGLKTHCEKHLVEIISPKNVASFLLLADKYKCEDLKKSALTYCKDNVWYIMKDEQWKVIEEEKPDLFEEAVSKVVKDSCFSHTECLKKKGKRFEIEKNSSDIIKAP</sequence>
<protein>
    <submittedName>
        <fullName evidence="3">BTB/POZ domain protein [Nasonia vitripennis]</fullName>
    </submittedName>
</protein>
<dbReference type="Gene3D" id="3.30.710.10">
    <property type="entry name" value="Potassium Channel Kv1.1, Chain A"/>
    <property type="match status" value="1"/>
</dbReference>
<dbReference type="Pfam" id="PF00651">
    <property type="entry name" value="BTB"/>
    <property type="match status" value="1"/>
</dbReference>